<gene>
    <name evidence="2" type="ORF">KME28_20580</name>
</gene>
<keyword evidence="1" id="KW-0812">Transmembrane</keyword>
<protein>
    <submittedName>
        <fullName evidence="2">VWA domain-containing protein</fullName>
    </submittedName>
</protein>
<dbReference type="AlphaFoldDB" id="A0A9E3LVG1"/>
<accession>A0A9E3LVG1</accession>
<dbReference type="Proteomes" id="UP000813215">
    <property type="component" value="Unassembled WGS sequence"/>
</dbReference>
<keyword evidence="1" id="KW-0472">Membrane</keyword>
<feature type="transmembrane region" description="Helical" evidence="1">
    <location>
        <begin position="252"/>
        <end position="271"/>
    </location>
</feature>
<dbReference type="EMBL" id="JAHHHW010000119">
    <property type="protein sequence ID" value="MBW4434040.1"/>
    <property type="molecule type" value="Genomic_DNA"/>
</dbReference>
<comment type="caution">
    <text evidence="2">The sequence shown here is derived from an EMBL/GenBank/DDBJ whole genome shotgun (WGS) entry which is preliminary data.</text>
</comment>
<name>A0A9E3LVG1_9NOST</name>
<evidence type="ECO:0000313" key="3">
    <source>
        <dbReference type="Proteomes" id="UP000813215"/>
    </source>
</evidence>
<reference evidence="2" key="1">
    <citation type="submission" date="2021-05" db="EMBL/GenBank/DDBJ databases">
        <authorList>
            <person name="Pietrasiak N."/>
            <person name="Ward R."/>
            <person name="Stajich J.E."/>
            <person name="Kurbessoian T."/>
        </authorList>
    </citation>
    <scope>NUCLEOTIDE SEQUENCE</scope>
    <source>
        <strain evidence="2">HA4357-MV3</strain>
    </source>
</reference>
<proteinExistence type="predicted"/>
<evidence type="ECO:0000256" key="1">
    <source>
        <dbReference type="SAM" id="Phobius"/>
    </source>
</evidence>
<organism evidence="2 3">
    <name type="scientific">Pelatocladus maniniholoensis HA4357-MV3</name>
    <dbReference type="NCBI Taxonomy" id="1117104"/>
    <lineage>
        <taxon>Bacteria</taxon>
        <taxon>Bacillati</taxon>
        <taxon>Cyanobacteriota</taxon>
        <taxon>Cyanophyceae</taxon>
        <taxon>Nostocales</taxon>
        <taxon>Nostocaceae</taxon>
        <taxon>Pelatocladus</taxon>
    </lineage>
</organism>
<reference evidence="2" key="2">
    <citation type="journal article" date="2022" name="Microbiol. Resour. Announc.">
        <title>Metagenome Sequencing to Explore Phylogenomics of Terrestrial Cyanobacteria.</title>
        <authorList>
            <person name="Ward R.D."/>
            <person name="Stajich J.E."/>
            <person name="Johansen J.R."/>
            <person name="Huntemann M."/>
            <person name="Clum A."/>
            <person name="Foster B."/>
            <person name="Foster B."/>
            <person name="Roux S."/>
            <person name="Palaniappan K."/>
            <person name="Varghese N."/>
            <person name="Mukherjee S."/>
            <person name="Reddy T.B.K."/>
            <person name="Daum C."/>
            <person name="Copeland A."/>
            <person name="Chen I.A."/>
            <person name="Ivanova N.N."/>
            <person name="Kyrpides N.C."/>
            <person name="Shapiro N."/>
            <person name="Eloe-Fadrosh E.A."/>
            <person name="Pietrasiak N."/>
        </authorList>
    </citation>
    <scope>NUCLEOTIDE SEQUENCE</scope>
    <source>
        <strain evidence="2">HA4357-MV3</strain>
    </source>
</reference>
<sequence>MTSEIVIPGKQSLSSFQKVLLETIPHIPGHGGRDVIFAIDLTESVGYNDEGRTRLRQIIEDSLQPGDSVYIVPFARNTIISDTGSSVNPLGTSVHISHKSKENIDRVLKKIPFASDPNHYGTDIQQAELTIYQGVAQLNQNRLQKNQPIKPQSVVWLTDAPLLTKPGITSEIWNETPGESPFRVDNSPESQQRQAWIQTLPLKERSLLIKTQNNKQYTLTIVDIPPTVQELCTPAPGDRETCLVNSYLFKQLWLPGLISLLIFTGFVWGIMKLYKLQKKWELIVDFEITEQPEDQKCRLPNNKRIAIGEYDPSCVDSIDCPGAEVRGYLERKGENLYLTPTNDAPIYLNGREIKSRALISNSRFRINCPDARNREYEIVIKINK</sequence>
<evidence type="ECO:0000313" key="2">
    <source>
        <dbReference type="EMBL" id="MBW4434040.1"/>
    </source>
</evidence>
<dbReference type="SUPFAM" id="SSF53300">
    <property type="entry name" value="vWA-like"/>
    <property type="match status" value="1"/>
</dbReference>
<dbReference type="InterPro" id="IPR036465">
    <property type="entry name" value="vWFA_dom_sf"/>
</dbReference>
<keyword evidence="1" id="KW-1133">Transmembrane helix</keyword>